<accession>A0A1F7IPH4</accession>
<reference evidence="2 3" key="1">
    <citation type="journal article" date="2016" name="Nat. Commun.">
        <title>Thousands of microbial genomes shed light on interconnected biogeochemical processes in an aquifer system.</title>
        <authorList>
            <person name="Anantharaman K."/>
            <person name="Brown C.T."/>
            <person name="Hug L.A."/>
            <person name="Sharon I."/>
            <person name="Castelle C.J."/>
            <person name="Probst A.J."/>
            <person name="Thomas B.C."/>
            <person name="Singh A."/>
            <person name="Wilkins M.J."/>
            <person name="Karaoz U."/>
            <person name="Brodie E.L."/>
            <person name="Williams K.H."/>
            <person name="Hubbard S.S."/>
            <person name="Banfield J.F."/>
        </authorList>
    </citation>
    <scope>NUCLEOTIDE SEQUENCE [LARGE SCALE GENOMIC DNA]</scope>
</reference>
<proteinExistence type="predicted"/>
<evidence type="ECO:0000313" key="3">
    <source>
        <dbReference type="Proteomes" id="UP000178040"/>
    </source>
</evidence>
<dbReference type="Pfam" id="PF12146">
    <property type="entry name" value="Hydrolase_4"/>
    <property type="match status" value="1"/>
</dbReference>
<gene>
    <name evidence="2" type="ORF">A3B40_05035</name>
</gene>
<dbReference type="InterPro" id="IPR029058">
    <property type="entry name" value="AB_hydrolase_fold"/>
</dbReference>
<dbReference type="EMBL" id="MGAI01000012">
    <property type="protein sequence ID" value="OGK45280.1"/>
    <property type="molecule type" value="Genomic_DNA"/>
</dbReference>
<protein>
    <recommendedName>
        <fullName evidence="1">Serine aminopeptidase S33 domain-containing protein</fullName>
    </recommendedName>
</protein>
<name>A0A1F7IPH4_9BACT</name>
<dbReference type="AlphaFoldDB" id="A0A1F7IPH4"/>
<dbReference type="PANTHER" id="PTHR12277">
    <property type="entry name" value="ALPHA/BETA HYDROLASE DOMAIN-CONTAINING PROTEIN"/>
    <property type="match status" value="1"/>
</dbReference>
<evidence type="ECO:0000313" key="2">
    <source>
        <dbReference type="EMBL" id="OGK45280.1"/>
    </source>
</evidence>
<sequence>MQKIFFKSKDGQKLCGIWHIPNKLTKKAIVLAHGLTVDKDEEGIFIELAELLKKNGYAVFRFDFRGHGESEGKSIDTTITGEMADVEAAVKEVKLHEYKEIGLLGASVGGGTATLYAEKNQRRLRCFCLWNPALNFDHTFLDPITSWLKNRHKEMMNDLKTKGWTMVGSSKKVYGRKMFEEMAKFTPYKALRNISLPTVIIHGTKDKYVPYEDAKTYVKYLKNGKLITLKNGEHGFQEKVEDRKKAKQETLKFFLKYL</sequence>
<dbReference type="PANTHER" id="PTHR12277:SF81">
    <property type="entry name" value="PROTEIN ABHD13"/>
    <property type="match status" value="1"/>
</dbReference>
<comment type="caution">
    <text evidence="2">The sequence shown here is derived from an EMBL/GenBank/DDBJ whole genome shotgun (WGS) entry which is preliminary data.</text>
</comment>
<dbReference type="InterPro" id="IPR022742">
    <property type="entry name" value="Hydrolase_4"/>
</dbReference>
<feature type="domain" description="Serine aminopeptidase S33" evidence="1">
    <location>
        <begin position="26"/>
        <end position="161"/>
    </location>
</feature>
<dbReference type="Gene3D" id="3.40.50.1820">
    <property type="entry name" value="alpha/beta hydrolase"/>
    <property type="match status" value="1"/>
</dbReference>
<organism evidence="2 3">
    <name type="scientific">Candidatus Roizmanbacteria bacterium RIFCSPLOWO2_01_FULL_37_16</name>
    <dbReference type="NCBI Taxonomy" id="1802058"/>
    <lineage>
        <taxon>Bacteria</taxon>
        <taxon>Candidatus Roizmaniibacteriota</taxon>
    </lineage>
</organism>
<dbReference type="Proteomes" id="UP000178040">
    <property type="component" value="Unassembled WGS sequence"/>
</dbReference>
<dbReference type="SUPFAM" id="SSF53474">
    <property type="entry name" value="alpha/beta-Hydrolases"/>
    <property type="match status" value="1"/>
</dbReference>
<evidence type="ECO:0000259" key="1">
    <source>
        <dbReference type="Pfam" id="PF12146"/>
    </source>
</evidence>